<feature type="region of interest" description="Disordered" evidence="1">
    <location>
        <begin position="198"/>
        <end position="221"/>
    </location>
</feature>
<evidence type="ECO:0000313" key="2">
    <source>
        <dbReference type="EMBL" id="KAJ5151883.1"/>
    </source>
</evidence>
<reference evidence="2" key="1">
    <citation type="submission" date="2022-11" db="EMBL/GenBank/DDBJ databases">
        <authorList>
            <person name="Petersen C."/>
        </authorList>
    </citation>
    <scope>NUCLEOTIDE SEQUENCE</scope>
    <source>
        <strain evidence="2">IBT 21917</strain>
    </source>
</reference>
<evidence type="ECO:0000313" key="3">
    <source>
        <dbReference type="Proteomes" id="UP001146351"/>
    </source>
</evidence>
<dbReference type="Proteomes" id="UP001146351">
    <property type="component" value="Unassembled WGS sequence"/>
</dbReference>
<evidence type="ECO:0000256" key="1">
    <source>
        <dbReference type="SAM" id="MobiDB-lite"/>
    </source>
</evidence>
<comment type="caution">
    <text evidence="2">The sequence shown here is derived from an EMBL/GenBank/DDBJ whole genome shotgun (WGS) entry which is preliminary data.</text>
</comment>
<protein>
    <submittedName>
        <fullName evidence="2">Uncharacterized protein</fullName>
    </submittedName>
</protein>
<dbReference type="AlphaFoldDB" id="A0A9W9LEW5"/>
<keyword evidence="3" id="KW-1185">Reference proteome</keyword>
<name>A0A9W9LEW5_9EURO</name>
<proteinExistence type="predicted"/>
<reference evidence="2" key="2">
    <citation type="journal article" date="2023" name="IMA Fungus">
        <title>Comparative genomic study of the Penicillium genus elucidates a diverse pangenome and 15 lateral gene transfer events.</title>
        <authorList>
            <person name="Petersen C."/>
            <person name="Sorensen T."/>
            <person name="Nielsen M.R."/>
            <person name="Sondergaard T.E."/>
            <person name="Sorensen J.L."/>
            <person name="Fitzpatrick D.A."/>
            <person name="Frisvad J.C."/>
            <person name="Nielsen K.L."/>
        </authorList>
    </citation>
    <scope>NUCLEOTIDE SEQUENCE</scope>
    <source>
        <strain evidence="2">IBT 21917</strain>
    </source>
</reference>
<organism evidence="2 3">
    <name type="scientific">Penicillium capsulatum</name>
    <dbReference type="NCBI Taxonomy" id="69766"/>
    <lineage>
        <taxon>Eukaryota</taxon>
        <taxon>Fungi</taxon>
        <taxon>Dikarya</taxon>
        <taxon>Ascomycota</taxon>
        <taxon>Pezizomycotina</taxon>
        <taxon>Eurotiomycetes</taxon>
        <taxon>Eurotiomycetidae</taxon>
        <taxon>Eurotiales</taxon>
        <taxon>Aspergillaceae</taxon>
        <taxon>Penicillium</taxon>
    </lineage>
</organism>
<dbReference type="EMBL" id="JAPQKO010000008">
    <property type="protein sequence ID" value="KAJ5151883.1"/>
    <property type="molecule type" value="Genomic_DNA"/>
</dbReference>
<gene>
    <name evidence="2" type="ORF">N7492_010178</name>
</gene>
<accession>A0A9W9LEW5</accession>
<sequence length="221" mass="23539">MLIGSRLLEEVNRSLVADELAENSHLRREIATRDNELQIELEMADSAFTCRLSRIHYIAFLVESATNSPAALYHSPAESGNSHFDDLLGTSPVVWDFPDAGPCAPVFDLAPGLPEAGAGAHLDKKMCGQTSHVAGSLNERGPFLSSERINLTRFADPGQQARGIAVKSPPYGVAESLRAKVQSRRGVFCSGLPPKYTQSDGHPGFASPRGSPISGLVGASS</sequence>